<proteinExistence type="predicted"/>
<keyword evidence="2" id="KW-1185">Reference proteome</keyword>
<comment type="caution">
    <text evidence="1">The sequence shown here is derived from an EMBL/GenBank/DDBJ whole genome shotgun (WGS) entry which is preliminary data.</text>
</comment>
<dbReference type="Proteomes" id="UP001433508">
    <property type="component" value="Unassembled WGS sequence"/>
</dbReference>
<gene>
    <name evidence="1" type="ORF">V1525DRAFT_373006</name>
</gene>
<protein>
    <submittedName>
        <fullName evidence="1">Uncharacterized protein</fullName>
    </submittedName>
</protein>
<evidence type="ECO:0000313" key="2">
    <source>
        <dbReference type="Proteomes" id="UP001433508"/>
    </source>
</evidence>
<sequence length="319" mass="34999">MQGIMIFIRTASLGGAIMSPTRTRSMSRIKAVSSVISKATRPSHSSRGYATVLDMANLLKTSNAAAGTGFKRPIKRFWEKANIKTTEEGYQINLDVRPIRTSSGHPLVVPHNKTALAHLIVQEWATLPSLQIKPHSLPLTSLAARAIDITKSEDPEATKESIVNALLPYLDTDTMLIFAPSEEYNGALRKAQEDIYRPMISWAEEQVFGGAKLSFSDGDKGLTGNMQSESIKGEAAAWANSLDVWQLTAFERTVLAGKSFLGGIKLVNRQISTSELADAVTLEVLYQMKRWGEVEDSHDVDWADIRRQIASAAVLVITD</sequence>
<organism evidence="1 2">
    <name type="scientific">Lipomyces kononenkoae</name>
    <name type="common">Yeast</name>
    <dbReference type="NCBI Taxonomy" id="34357"/>
    <lineage>
        <taxon>Eukaryota</taxon>
        <taxon>Fungi</taxon>
        <taxon>Dikarya</taxon>
        <taxon>Ascomycota</taxon>
        <taxon>Saccharomycotina</taxon>
        <taxon>Lipomycetes</taxon>
        <taxon>Lipomycetales</taxon>
        <taxon>Lipomycetaceae</taxon>
        <taxon>Lipomyces</taxon>
    </lineage>
</organism>
<evidence type="ECO:0000313" key="1">
    <source>
        <dbReference type="EMBL" id="KAK9239378.1"/>
    </source>
</evidence>
<dbReference type="EMBL" id="MU971347">
    <property type="protein sequence ID" value="KAK9239378.1"/>
    <property type="molecule type" value="Genomic_DNA"/>
</dbReference>
<accession>A0ACC3T619</accession>
<name>A0ACC3T619_LIPKO</name>
<reference evidence="2" key="1">
    <citation type="journal article" date="2024" name="Front. Bioeng. Biotechnol.">
        <title>Genome-scale model development and genomic sequencing of the oleaginous clade Lipomyces.</title>
        <authorList>
            <person name="Czajka J.J."/>
            <person name="Han Y."/>
            <person name="Kim J."/>
            <person name="Mondo S.J."/>
            <person name="Hofstad B.A."/>
            <person name="Robles A."/>
            <person name="Haridas S."/>
            <person name="Riley R."/>
            <person name="LaButti K."/>
            <person name="Pangilinan J."/>
            <person name="Andreopoulos W."/>
            <person name="Lipzen A."/>
            <person name="Yan J."/>
            <person name="Wang M."/>
            <person name="Ng V."/>
            <person name="Grigoriev I.V."/>
            <person name="Spatafora J.W."/>
            <person name="Magnuson J.K."/>
            <person name="Baker S.E."/>
            <person name="Pomraning K.R."/>
        </authorList>
    </citation>
    <scope>NUCLEOTIDE SEQUENCE [LARGE SCALE GENOMIC DNA]</scope>
    <source>
        <strain evidence="2">CBS 7786</strain>
    </source>
</reference>